<dbReference type="InterPro" id="IPR013126">
    <property type="entry name" value="Hsp_70_fam"/>
</dbReference>
<accession>A0A8J7DWU1</accession>
<dbReference type="Pfam" id="PF00012">
    <property type="entry name" value="HSP70"/>
    <property type="match status" value="1"/>
</dbReference>
<dbReference type="AlphaFoldDB" id="A0A8J7DWU1"/>
<dbReference type="Gene3D" id="3.30.420.40">
    <property type="match status" value="2"/>
</dbReference>
<sequence>MTVVAIDFGTSNTVVSLLEPDTQQAKTLRLDRISRLFRLQTKAGERLEIPVIPTLAYVRAPEELVLGQQVRSQRLGFSEPQRLFKAFKRDLAADFQPPPRQLDGVTYDARSISEQFLQAIWQELTEKYVRPSQVIFTVPVGAFERYLDWFRHLAQALGIEQFRLVDESTAAALGYGVKHPGSLVLVVDWGGGTLDLSLVRTATAADEQNSLQAQVIAKFDAYIGGEDIDGWIVEDYLRDRGSSRETVGTVGWQNLLELAERLKIRLSHKESAQESWLDEETFTSYDIRLTQEKLEEILEDRQFLQQLREGLDEVLTTATSKGIQKGEIERVLLVGGSCLIPAVRQLIGSYFGKPKVKFGKPFAAVSHGALALSQIDRVEDNLRHSYAIRLWEPHSRTYSYFTLFEKGSSYPCKREEPLMLQVATEGQKEIRLDIGELAEVAQGEVTFDGAGRMTSRSLNHCEAYHSLDRDRDRACLAHLDPPGKAGIDRIAVTFEVNAQRTLQVTVKDLLLGKILLRDRAIAELK</sequence>
<evidence type="ECO:0000256" key="3">
    <source>
        <dbReference type="ARBA" id="ARBA00023186"/>
    </source>
</evidence>
<dbReference type="Gene3D" id="2.60.34.10">
    <property type="entry name" value="Substrate Binding Domain Of DNAk, Chain A, domain 1"/>
    <property type="match status" value="1"/>
</dbReference>
<dbReference type="RefSeq" id="WP_194028806.1">
    <property type="nucleotide sequence ID" value="NZ_JADEWZ010000008.1"/>
</dbReference>
<protein>
    <submittedName>
        <fullName evidence="5">Hsp70 family protein</fullName>
    </submittedName>
</protein>
<dbReference type="InterPro" id="IPR043129">
    <property type="entry name" value="ATPase_NBD"/>
</dbReference>
<dbReference type="PRINTS" id="PR00301">
    <property type="entry name" value="HEATSHOCK70"/>
</dbReference>
<evidence type="ECO:0000313" key="6">
    <source>
        <dbReference type="Proteomes" id="UP000654482"/>
    </source>
</evidence>
<evidence type="ECO:0000256" key="2">
    <source>
        <dbReference type="ARBA" id="ARBA00022840"/>
    </source>
</evidence>
<dbReference type="Gene3D" id="3.90.640.10">
    <property type="entry name" value="Actin, Chain A, domain 4"/>
    <property type="match status" value="1"/>
</dbReference>
<keyword evidence="1 4" id="KW-0547">Nucleotide-binding</keyword>
<reference evidence="5" key="1">
    <citation type="submission" date="2020-10" db="EMBL/GenBank/DDBJ databases">
        <authorList>
            <person name="Castelo-Branco R."/>
            <person name="Eusebio N."/>
            <person name="Adriana R."/>
            <person name="Vieira A."/>
            <person name="Brugerolle De Fraissinette N."/>
            <person name="Rezende De Castro R."/>
            <person name="Schneider M.P."/>
            <person name="Vasconcelos V."/>
            <person name="Leao P.N."/>
        </authorList>
    </citation>
    <scope>NUCLEOTIDE SEQUENCE</scope>
    <source>
        <strain evidence="5">LEGE 07157</strain>
    </source>
</reference>
<dbReference type="GO" id="GO:0005524">
    <property type="term" value="F:ATP binding"/>
    <property type="evidence" value="ECO:0007669"/>
    <property type="project" value="UniProtKB-KW"/>
</dbReference>
<gene>
    <name evidence="5" type="ORF">IQ249_07425</name>
</gene>
<dbReference type="EMBL" id="JADEWZ010000008">
    <property type="protein sequence ID" value="MBE9115721.1"/>
    <property type="molecule type" value="Genomic_DNA"/>
</dbReference>
<evidence type="ECO:0000256" key="1">
    <source>
        <dbReference type="ARBA" id="ARBA00022741"/>
    </source>
</evidence>
<comment type="similarity">
    <text evidence="4">Belongs to the heat shock protein 70 family.</text>
</comment>
<evidence type="ECO:0000313" key="5">
    <source>
        <dbReference type="EMBL" id="MBE9115721.1"/>
    </source>
</evidence>
<dbReference type="GO" id="GO:0140662">
    <property type="term" value="F:ATP-dependent protein folding chaperone"/>
    <property type="evidence" value="ECO:0007669"/>
    <property type="project" value="InterPro"/>
</dbReference>
<dbReference type="Proteomes" id="UP000654482">
    <property type="component" value="Unassembled WGS sequence"/>
</dbReference>
<dbReference type="InterPro" id="IPR029047">
    <property type="entry name" value="HSP70_peptide-bd_sf"/>
</dbReference>
<evidence type="ECO:0000256" key="4">
    <source>
        <dbReference type="RuleBase" id="RU003322"/>
    </source>
</evidence>
<dbReference type="PANTHER" id="PTHR19375">
    <property type="entry name" value="HEAT SHOCK PROTEIN 70KDA"/>
    <property type="match status" value="1"/>
</dbReference>
<keyword evidence="2 4" id="KW-0067">ATP-binding</keyword>
<comment type="caution">
    <text evidence="5">The sequence shown here is derived from an EMBL/GenBank/DDBJ whole genome shotgun (WGS) entry which is preliminary data.</text>
</comment>
<proteinExistence type="inferred from homology"/>
<dbReference type="SUPFAM" id="SSF53067">
    <property type="entry name" value="Actin-like ATPase domain"/>
    <property type="match status" value="2"/>
</dbReference>
<keyword evidence="6" id="KW-1185">Reference proteome</keyword>
<organism evidence="5 6">
    <name type="scientific">Lusitaniella coriacea LEGE 07157</name>
    <dbReference type="NCBI Taxonomy" id="945747"/>
    <lineage>
        <taxon>Bacteria</taxon>
        <taxon>Bacillati</taxon>
        <taxon>Cyanobacteriota</taxon>
        <taxon>Cyanophyceae</taxon>
        <taxon>Spirulinales</taxon>
        <taxon>Lusitaniellaceae</taxon>
        <taxon>Lusitaniella</taxon>
    </lineage>
</organism>
<keyword evidence="3" id="KW-0143">Chaperone</keyword>
<name>A0A8J7DWU1_9CYAN</name>